<proteinExistence type="predicted"/>
<dbReference type="EMBL" id="JALLPJ020001044">
    <property type="protein sequence ID" value="KAL3777449.1"/>
    <property type="molecule type" value="Genomic_DNA"/>
</dbReference>
<sequence length="1386" mass="151940">MNPTTSDENRPTNMTSYNNLLDGVTLPAKDEVAAAIAAVRSRGRGGTPLNSPGGMSTPGGRFGTTFLIPPPTAKSAGAPATTSSSLFQQSSAKLQSFSFGESTEESIHVNNNLPSSSAATPSNRYTLSPTMAQLRARKIINDSKNLHHMHNNNHHYNTNSNAVNKPLSPTFSDDDTDIYTVVDPSTLAQVGQFIDSLQKKKLTSPTSNNNSSSSNVNSNGNVNSSNNVKSSMPLPSPASARYSSLNHAKAVMKQQLKVVTKIDNVGDSDGGSDAVWSPSGTTPKTGNITSSNGDMIAAAVAAVPYLPESDDDTSISIESSIESMPDHEEILEDCERMEVVDKKYEEVKPETEEELDTFIQSMNTTTIMGDGPGLNVSTIADELNAMSVLEDRSGGVGLYVDSAGNALANATGSEQNESESASATDKAVAAPTKFSLYTSGASFSARPLVEAAAEKKDDSAVSADNASTSAAENQQQKQSGSTSAADKDVAAPTIFSFYNPQSFVPTMDKPMNSKREPAAATLVESKLPVVEKLKTATTPSALENKKVTTPSSFIHNKQPATTPTARARMFLASSTSKPKTLVSRIPQSPASSLHTTKEALTPKDKSAAIVNETPSNKEDPTYEESLSRITTQIQEVVRSQVPSMTLGKVLAEANRRGITLDVVTEIYKKERFKLSSEKIAKWEAEAGVANKNKGLSEESVLGVRSKQQHDVVQDGSTADLQERKVPLTPEMQSPEESEMVTPVEIEQPAARIGVMPSTPVESHAQAEQIKPFTMPSTPVESHAQVEHIKPVAMLSTPVESHAQSEQIKPVKIPDSKSVKATTALTIVTKEIPSTPKSPAIKPSAIERILSPRSALDHFVVRIKESVRSDNPSQELGNILADAKKHHIPVNPLVELYTKERMALPFVPRDISVSEDVGLAQSNTEVSEVSDVVPDSDSFEDGERGLSDTQLQQLQQLISGSGEMEDADDRPMDDIDDDVEKAAVQHLEDIDAFFSRFAIDGVDAESDNKTAVTESIGTSESLAAEDSNIRRKTATVRFQTPSQEVFEDDFAELEPQDSSQFSERGNIAEVTTTNGKETVLYMQESSLEVEFVEPIVQATAPKKKTKKVKEKKQKVIKIRPRDNRRVVVLRDDLPGYLGYWRSPWEANRVRSHYYSTNSKNDEIDGVAAAARFARRSGNPRQRHCFLSEKERTKDHKGYREIDFYSLYEATTVQAEDQEIDLAPWDCRDVRQRFLHEKSVESRNWFGTFVMSRGNDRMHYPVSRPKSLQMQVTRIPDEDEWNENWYTTWRSRRDNPNNLIAFAELEIKTPSYSEENNIVEGLSSIDESIHTNSSKAPKRKVTIEIGTLCPVRLKTGERISRVHPEFTSSLRRSRWRKKYVSGMKFPGN</sequence>
<feature type="compositionally biased region" description="Polar residues" evidence="1">
    <location>
        <begin position="278"/>
        <end position="290"/>
    </location>
</feature>
<feature type="region of interest" description="Disordered" evidence="1">
    <location>
        <begin position="702"/>
        <end position="723"/>
    </location>
</feature>
<gene>
    <name evidence="3" type="ORF">ACHAWO_000352</name>
    <name evidence="2" type="ORF">ACHAWO_006803</name>
</gene>
<feature type="region of interest" description="Disordered" evidence="1">
    <location>
        <begin position="456"/>
        <end position="486"/>
    </location>
</feature>
<feature type="region of interest" description="Disordered" evidence="1">
    <location>
        <begin position="921"/>
        <end position="948"/>
    </location>
</feature>
<feature type="compositionally biased region" description="Polar residues" evidence="1">
    <location>
        <begin position="462"/>
        <end position="484"/>
    </location>
</feature>
<feature type="compositionally biased region" description="Low complexity" evidence="1">
    <location>
        <begin position="207"/>
        <end position="231"/>
    </location>
</feature>
<feature type="region of interest" description="Disordered" evidence="1">
    <location>
        <begin position="576"/>
        <end position="598"/>
    </location>
</feature>
<protein>
    <recommendedName>
        <fullName evidence="5">AP2/ERF domain-containing protein</fullName>
    </recommendedName>
</protein>
<feature type="region of interest" description="Disordered" evidence="1">
    <location>
        <begin position="270"/>
        <end position="290"/>
    </location>
</feature>
<comment type="caution">
    <text evidence="3">The sequence shown here is derived from an EMBL/GenBank/DDBJ whole genome shotgun (WGS) entry which is preliminary data.</text>
</comment>
<evidence type="ECO:0000256" key="1">
    <source>
        <dbReference type="SAM" id="MobiDB-lite"/>
    </source>
</evidence>
<accession>A0ABD3PGI7</accession>
<feature type="compositionally biased region" description="Low complexity" evidence="1">
    <location>
        <begin position="924"/>
        <end position="935"/>
    </location>
</feature>
<evidence type="ECO:0008006" key="5">
    <source>
        <dbReference type="Google" id="ProtNLM"/>
    </source>
</evidence>
<feature type="region of interest" description="Disordered" evidence="1">
    <location>
        <begin position="201"/>
        <end position="240"/>
    </location>
</feature>
<dbReference type="Proteomes" id="UP001530400">
    <property type="component" value="Unassembled WGS sequence"/>
</dbReference>
<keyword evidence="4" id="KW-1185">Reference proteome</keyword>
<evidence type="ECO:0000313" key="4">
    <source>
        <dbReference type="Proteomes" id="UP001530400"/>
    </source>
</evidence>
<organism evidence="3 4">
    <name type="scientific">Cyclotella atomus</name>
    <dbReference type="NCBI Taxonomy" id="382360"/>
    <lineage>
        <taxon>Eukaryota</taxon>
        <taxon>Sar</taxon>
        <taxon>Stramenopiles</taxon>
        <taxon>Ochrophyta</taxon>
        <taxon>Bacillariophyta</taxon>
        <taxon>Coscinodiscophyceae</taxon>
        <taxon>Thalassiosirophycidae</taxon>
        <taxon>Stephanodiscales</taxon>
        <taxon>Stephanodiscaceae</taxon>
        <taxon>Cyclotella</taxon>
    </lineage>
</organism>
<evidence type="ECO:0000313" key="3">
    <source>
        <dbReference type="EMBL" id="KAL3787235.1"/>
    </source>
</evidence>
<name>A0ABD3PGI7_9STRA</name>
<feature type="compositionally biased region" description="Polar residues" evidence="1">
    <location>
        <begin position="585"/>
        <end position="594"/>
    </location>
</feature>
<reference evidence="3 4" key="1">
    <citation type="submission" date="2024-10" db="EMBL/GenBank/DDBJ databases">
        <title>Updated reference genomes for cyclostephanoid diatoms.</title>
        <authorList>
            <person name="Roberts W.R."/>
            <person name="Alverson A.J."/>
        </authorList>
    </citation>
    <scope>NUCLEOTIDE SEQUENCE [LARGE SCALE GENOMIC DNA]</scope>
    <source>
        <strain evidence="3 4">AJA010-31</strain>
    </source>
</reference>
<dbReference type="EMBL" id="JALLPJ020000620">
    <property type="protein sequence ID" value="KAL3787235.1"/>
    <property type="molecule type" value="Genomic_DNA"/>
</dbReference>
<evidence type="ECO:0000313" key="2">
    <source>
        <dbReference type="EMBL" id="KAL3777449.1"/>
    </source>
</evidence>